<keyword evidence="4" id="KW-1185">Reference proteome</keyword>
<evidence type="ECO:0000313" key="5">
    <source>
        <dbReference type="RefSeq" id="XP_002736977.1"/>
    </source>
</evidence>
<sequence>MNKNIAPSHSFMRRWFNKTFPLFFGVILGVMLTELEVTKFAKNTVYGPWVRPIIMNPDITYHSNYLEYETSTPDPVQLKSTTQNQSFVCTTTHLDMSSALKSSWALFNATGNDGIKQGEYVHVVVETRDARDHRKHVGGDFLYGVMKNTKLKKSTSGRVIDYNNGTYSVYFFAGWHGKATITIILWNTKEAIQWFDTVYRKYERRYEWKGVFQRGKITEKGVCYVLRDEVLLDKCEYRNEHAMGSTVFMCDKPENMSCDSLYLIHKGAKSKFAESILQPDQEILFQKPYMTSVISGSPLVISIKEDSTKQEAVLDGRPSCKAKSPTLMSTGFWENYNTWISLVCKTSNWTETTARTCLRGKTVYMLGDSTLRQWHISITELMKQVNTHETDIYKSWSDTTHNISVIWKFHPLMIGSKYIHFWDQQFETDVIDRIDGCNTVIVLSLTYHFVSWTTKSYLERLNQVKKAVIRLQARCPDTVVMLKSSHPRQNAQIGYVYSAWILFDINRMLRELFSDIGVRSSKRYKSPKPQVKSAAILACDHNDSQEISPTCSLEIADASRHPCLQGRDRVELKCGYELPIISFASVAPANRMCYCDQVLALAHESVMAGNLGAKKTTDKTATQFYWPGM</sequence>
<comment type="similarity">
    <text evidence="1">Belongs to the NXPE family.</text>
</comment>
<organism evidence="4 5">
    <name type="scientific">Saccoglossus kowalevskii</name>
    <name type="common">Acorn worm</name>
    <dbReference type="NCBI Taxonomy" id="10224"/>
    <lineage>
        <taxon>Eukaryota</taxon>
        <taxon>Metazoa</taxon>
        <taxon>Hemichordata</taxon>
        <taxon>Enteropneusta</taxon>
        <taxon>Harrimaniidae</taxon>
        <taxon>Saccoglossus</taxon>
    </lineage>
</organism>
<dbReference type="Pfam" id="PF06312">
    <property type="entry name" value="Neurexophilin"/>
    <property type="match status" value="1"/>
</dbReference>
<dbReference type="PANTHER" id="PTHR16165:SF5">
    <property type="entry name" value="NXPE FAMILY MEMBER 3"/>
    <property type="match status" value="1"/>
</dbReference>
<dbReference type="RefSeq" id="XP_002736977.1">
    <property type="nucleotide sequence ID" value="XM_002736931.1"/>
</dbReference>
<accession>A0ABM0GTE9</accession>
<evidence type="ECO:0000259" key="2">
    <source>
        <dbReference type="Pfam" id="PF17921"/>
    </source>
</evidence>
<gene>
    <name evidence="5" type="primary">LOC100371011</name>
</gene>
<feature type="domain" description="Integrase zinc-binding" evidence="2">
    <location>
        <begin position="596"/>
        <end position="629"/>
    </location>
</feature>
<evidence type="ECO:0000259" key="3">
    <source>
        <dbReference type="Pfam" id="PF24536"/>
    </source>
</evidence>
<dbReference type="Pfam" id="PF24536">
    <property type="entry name" value="NXPE4_C"/>
    <property type="match status" value="1"/>
</dbReference>
<dbReference type="InterPro" id="IPR041588">
    <property type="entry name" value="Integrase_H2C2"/>
</dbReference>
<dbReference type="Proteomes" id="UP000694865">
    <property type="component" value="Unplaced"/>
</dbReference>
<dbReference type="InterPro" id="IPR026845">
    <property type="entry name" value="NXPH/NXPE"/>
</dbReference>
<evidence type="ECO:0000256" key="1">
    <source>
        <dbReference type="ARBA" id="ARBA00005431"/>
    </source>
</evidence>
<dbReference type="PANTHER" id="PTHR16165">
    <property type="entry name" value="NXPE FAMILY MEMBER"/>
    <property type="match status" value="1"/>
</dbReference>
<dbReference type="Pfam" id="PF17921">
    <property type="entry name" value="Integrase_H2C2"/>
    <property type="match status" value="1"/>
</dbReference>
<feature type="domain" description="NXPE C-terminal" evidence="3">
    <location>
        <begin position="339"/>
        <end position="518"/>
    </location>
</feature>
<protein>
    <submittedName>
        <fullName evidence="5">NXPE family member 4-like</fullName>
    </submittedName>
</protein>
<dbReference type="InterPro" id="IPR057106">
    <property type="entry name" value="NXPE4_C"/>
</dbReference>
<reference evidence="5" key="1">
    <citation type="submission" date="2025-08" db="UniProtKB">
        <authorList>
            <consortium name="RefSeq"/>
        </authorList>
    </citation>
    <scope>IDENTIFICATION</scope>
    <source>
        <tissue evidence="5">Testes</tissue>
    </source>
</reference>
<dbReference type="SUPFAM" id="SSF81296">
    <property type="entry name" value="E set domains"/>
    <property type="match status" value="1"/>
</dbReference>
<evidence type="ECO:0000313" key="4">
    <source>
        <dbReference type="Proteomes" id="UP000694865"/>
    </source>
</evidence>
<dbReference type="GeneID" id="100371011"/>
<proteinExistence type="inferred from homology"/>
<dbReference type="InterPro" id="IPR014756">
    <property type="entry name" value="Ig_E-set"/>
</dbReference>
<name>A0ABM0GTE9_SACKO</name>